<name>A0A1H1EI69_9ACTN</name>
<keyword evidence="2" id="KW-1185">Reference proteome</keyword>
<sequence length="226" mass="24321">MTELSGTDEIRGALRSKLSVNGAAWLEEALQRTAVRQDAIRALFPAAGRNCGRGALVHGTAAAPEGGLDDWTVDDGARALLLARLPLRGRELGDEVAGLYRHGDAAEKRGVLRGLSALPEEPELVRAALPLVRDALRSNDTRLIAAAMGRFGARNLDAHTYRHGVLKCVFLGIPLGSVHGLEERADAELARMLTDHARERAAAGREVPPDVWRVVNPNESNPLREA</sequence>
<dbReference type="STRING" id="995062.SAMN04489718_2552"/>
<reference evidence="2" key="1">
    <citation type="submission" date="2016-10" db="EMBL/GenBank/DDBJ databases">
        <authorList>
            <person name="Varghese N."/>
            <person name="Submissions S."/>
        </authorList>
    </citation>
    <scope>NUCLEOTIDE SEQUENCE [LARGE SCALE GENOMIC DNA]</scope>
    <source>
        <strain evidence="2">DSM 45459</strain>
    </source>
</reference>
<protein>
    <recommendedName>
        <fullName evidence="3">Sugar phosphate isomerase/epimerase</fullName>
    </recommendedName>
</protein>
<dbReference type="NCBIfam" id="NF035938">
    <property type="entry name" value="EboA_domain"/>
    <property type="match status" value="1"/>
</dbReference>
<accession>A0A1H1EI69</accession>
<evidence type="ECO:0000313" key="1">
    <source>
        <dbReference type="EMBL" id="SDQ88403.1"/>
    </source>
</evidence>
<dbReference type="Proteomes" id="UP000199301">
    <property type="component" value="Unassembled WGS sequence"/>
</dbReference>
<dbReference type="EMBL" id="FNKO01000002">
    <property type="protein sequence ID" value="SDQ88403.1"/>
    <property type="molecule type" value="Genomic_DNA"/>
</dbReference>
<dbReference type="OrthoDB" id="4328496at2"/>
<dbReference type="InterPro" id="IPR047715">
    <property type="entry name" value="EboA_dom"/>
</dbReference>
<dbReference type="RefSeq" id="WP_092524129.1">
    <property type="nucleotide sequence ID" value="NZ_FNKO01000002.1"/>
</dbReference>
<gene>
    <name evidence="1" type="ORF">SAMN04489718_2552</name>
</gene>
<proteinExistence type="predicted"/>
<evidence type="ECO:0000313" key="2">
    <source>
        <dbReference type="Proteomes" id="UP000199301"/>
    </source>
</evidence>
<dbReference type="AlphaFoldDB" id="A0A1H1EI69"/>
<evidence type="ECO:0008006" key="3">
    <source>
        <dbReference type="Google" id="ProtNLM"/>
    </source>
</evidence>
<organism evidence="1 2">
    <name type="scientific">Actinopolyspora saharensis</name>
    <dbReference type="NCBI Taxonomy" id="995062"/>
    <lineage>
        <taxon>Bacteria</taxon>
        <taxon>Bacillati</taxon>
        <taxon>Actinomycetota</taxon>
        <taxon>Actinomycetes</taxon>
        <taxon>Actinopolysporales</taxon>
        <taxon>Actinopolysporaceae</taxon>
        <taxon>Actinopolyspora</taxon>
    </lineage>
</organism>